<feature type="transmembrane region" description="Helical" evidence="1">
    <location>
        <begin position="15"/>
        <end position="37"/>
    </location>
</feature>
<reference evidence="2 3" key="1">
    <citation type="submission" date="2015-09" db="EMBL/GenBank/DDBJ databases">
        <title>Draft genome sequence of a Caloramator mitchellensis, a moderate thermophile from the Great Artesian Basin of Australia.</title>
        <authorList>
            <person name="Patel B.K."/>
        </authorList>
    </citation>
    <scope>NUCLEOTIDE SEQUENCE [LARGE SCALE GENOMIC DNA]</scope>
    <source>
        <strain evidence="2 3">VF08</strain>
    </source>
</reference>
<dbReference type="AlphaFoldDB" id="A0A0R3K243"/>
<gene>
    <name evidence="2" type="ORF">ABG79_01879</name>
</gene>
<dbReference type="EMBL" id="LKHP01000011">
    <property type="protein sequence ID" value="KRQ86367.1"/>
    <property type="molecule type" value="Genomic_DNA"/>
</dbReference>
<name>A0A0R3K243_CALMK</name>
<dbReference type="Gene3D" id="6.10.340.10">
    <property type="match status" value="1"/>
</dbReference>
<keyword evidence="1" id="KW-1133">Transmembrane helix</keyword>
<dbReference type="Proteomes" id="UP000052015">
    <property type="component" value="Unassembled WGS sequence"/>
</dbReference>
<evidence type="ECO:0000256" key="1">
    <source>
        <dbReference type="SAM" id="Phobius"/>
    </source>
</evidence>
<keyword evidence="1" id="KW-0812">Transmembrane</keyword>
<keyword evidence="1" id="KW-0472">Membrane</keyword>
<accession>A0A0R3K243</accession>
<comment type="caution">
    <text evidence="2">The sequence shown here is derived from an EMBL/GenBank/DDBJ whole genome shotgun (WGS) entry which is preliminary data.</text>
</comment>
<sequence length="227" mass="26652">MNKEIFKFFGIRKKLIIYFIFIIILLSGTGLFSYYNARVVLYNTNKIIEDYIYLNNLKNNVNSLMTELEKYLTSASSENLLNYYNYYNKLQEISRQIPRSIENESDKIILKDIGNMLDELMLETDKAISAKRGRISSRYIANFQRSIQISEYINQYNNKLMDIKLRSGSEKYQNINNNMRFITYLNLFAIFISILLALYIAVVSTYNLTRPISDLSHSAEKIARGRI</sequence>
<evidence type="ECO:0000313" key="3">
    <source>
        <dbReference type="Proteomes" id="UP000052015"/>
    </source>
</evidence>
<protein>
    <recommendedName>
        <fullName evidence="4">Four helix bundle sensory module for signal transduction</fullName>
    </recommendedName>
</protein>
<keyword evidence="3" id="KW-1185">Reference proteome</keyword>
<dbReference type="RefSeq" id="WP_242859327.1">
    <property type="nucleotide sequence ID" value="NZ_LKHP01000011.1"/>
</dbReference>
<organism evidence="2 3">
    <name type="scientific">Caloramator mitchellensis</name>
    <dbReference type="NCBI Taxonomy" id="908809"/>
    <lineage>
        <taxon>Bacteria</taxon>
        <taxon>Bacillati</taxon>
        <taxon>Bacillota</taxon>
        <taxon>Clostridia</taxon>
        <taxon>Eubacteriales</taxon>
        <taxon>Clostridiaceae</taxon>
        <taxon>Caloramator</taxon>
    </lineage>
</organism>
<evidence type="ECO:0000313" key="2">
    <source>
        <dbReference type="EMBL" id="KRQ86367.1"/>
    </source>
</evidence>
<feature type="transmembrane region" description="Helical" evidence="1">
    <location>
        <begin position="181"/>
        <end position="202"/>
    </location>
</feature>
<proteinExistence type="predicted"/>
<dbReference type="STRING" id="908809.ABG79_01879"/>
<evidence type="ECO:0008006" key="4">
    <source>
        <dbReference type="Google" id="ProtNLM"/>
    </source>
</evidence>